<evidence type="ECO:0000256" key="1">
    <source>
        <dbReference type="SAM" id="MobiDB-lite"/>
    </source>
</evidence>
<keyword evidence="3" id="KW-1185">Reference proteome</keyword>
<protein>
    <submittedName>
        <fullName evidence="2">Uncharacterized protein</fullName>
    </submittedName>
</protein>
<evidence type="ECO:0000313" key="3">
    <source>
        <dbReference type="Proteomes" id="UP000003963"/>
    </source>
</evidence>
<dbReference type="Proteomes" id="UP000003963">
    <property type="component" value="Unassembled WGS sequence"/>
</dbReference>
<organism evidence="2 3">
    <name type="scientific">Streptomyces himastatinicus ATCC 53653</name>
    <dbReference type="NCBI Taxonomy" id="457427"/>
    <lineage>
        <taxon>Bacteria</taxon>
        <taxon>Bacillati</taxon>
        <taxon>Actinomycetota</taxon>
        <taxon>Actinomycetes</taxon>
        <taxon>Kitasatosporales</taxon>
        <taxon>Streptomycetaceae</taxon>
        <taxon>Streptomyces</taxon>
        <taxon>Streptomyces violaceusniger group</taxon>
    </lineage>
</organism>
<sequence>MPLRHVQLHTTQILTGYRRSLAIGVPYQDRPGGAVKGGLDKESSSRSTTRAGSRPTPRPWARAAPTRQARGPRDINKPVTVQAPPANGTFDLADLTQGLED</sequence>
<evidence type="ECO:0000313" key="2">
    <source>
        <dbReference type="EMBL" id="EFL26332.1"/>
    </source>
</evidence>
<feature type="compositionally biased region" description="Low complexity" evidence="1">
    <location>
        <begin position="45"/>
        <end position="69"/>
    </location>
</feature>
<dbReference type="AlphaFoldDB" id="D9WTB1"/>
<dbReference type="HOGENOM" id="CLU_2290071_0_0_11"/>
<proteinExistence type="predicted"/>
<feature type="region of interest" description="Disordered" evidence="1">
    <location>
        <begin position="26"/>
        <end position="101"/>
    </location>
</feature>
<dbReference type="EMBL" id="GG657754">
    <property type="protein sequence ID" value="EFL26332.1"/>
    <property type="molecule type" value="Genomic_DNA"/>
</dbReference>
<accession>D9WTB1</accession>
<reference evidence="2 3" key="1">
    <citation type="submission" date="2009-02" db="EMBL/GenBank/DDBJ databases">
        <title>Annotation of Streptomyces hygroscopicus strain ATCC 53653.</title>
        <authorList>
            <consortium name="The Broad Institute Genome Sequencing Platform"/>
            <consortium name="Broad Institute Microbial Sequencing Center"/>
            <person name="Fischbach M."/>
            <person name="Godfrey P."/>
            <person name="Ward D."/>
            <person name="Young S."/>
            <person name="Zeng Q."/>
            <person name="Koehrsen M."/>
            <person name="Alvarado L."/>
            <person name="Berlin A.M."/>
            <person name="Bochicchio J."/>
            <person name="Borenstein D."/>
            <person name="Chapman S.B."/>
            <person name="Chen Z."/>
            <person name="Engels R."/>
            <person name="Freedman E."/>
            <person name="Gellesch M."/>
            <person name="Goldberg J."/>
            <person name="Griggs A."/>
            <person name="Gujja S."/>
            <person name="Heilman E.R."/>
            <person name="Heiman D.I."/>
            <person name="Hepburn T.A."/>
            <person name="Howarth C."/>
            <person name="Jen D."/>
            <person name="Larson L."/>
            <person name="Lewis B."/>
            <person name="Mehta T."/>
            <person name="Park D."/>
            <person name="Pearson M."/>
            <person name="Richards J."/>
            <person name="Roberts A."/>
            <person name="Saif S."/>
            <person name="Shea T.D."/>
            <person name="Shenoy N."/>
            <person name="Sisk P."/>
            <person name="Stolte C."/>
            <person name="Sykes S.N."/>
            <person name="Thomson T."/>
            <person name="Walk T."/>
            <person name="White J."/>
            <person name="Yandava C."/>
            <person name="Straight P."/>
            <person name="Clardy J."/>
            <person name="Hung D."/>
            <person name="Kolter R."/>
            <person name="Mekalanos J."/>
            <person name="Walker S."/>
            <person name="Walsh C.T."/>
            <person name="Wieland-Brown L.C."/>
            <person name="Haas B."/>
            <person name="Nusbaum C."/>
            <person name="Birren B."/>
        </authorList>
    </citation>
    <scope>NUCLEOTIDE SEQUENCE [LARGE SCALE GENOMIC DNA]</scope>
    <source>
        <strain evidence="2 3">ATCC 53653</strain>
    </source>
</reference>
<dbReference type="STRING" id="457427.SSOG_06046"/>
<gene>
    <name evidence="2" type="ORF">SSOG_06046</name>
</gene>
<name>D9WTB1_9ACTN</name>